<name>A0A1I4S7X1_9EURY</name>
<feature type="domain" description="Cardiolipin synthase N-terminal" evidence="7">
    <location>
        <begin position="42"/>
        <end position="86"/>
    </location>
</feature>
<evidence type="ECO:0000256" key="6">
    <source>
        <dbReference type="SAM" id="Phobius"/>
    </source>
</evidence>
<feature type="transmembrane region" description="Helical" evidence="6">
    <location>
        <begin position="6"/>
        <end position="23"/>
    </location>
</feature>
<dbReference type="RefSeq" id="WP_245747982.1">
    <property type="nucleotide sequence ID" value="NZ_FOUJ01000003.1"/>
</dbReference>
<comment type="subcellular location">
    <subcellularLocation>
        <location evidence="1">Cell membrane</location>
        <topology evidence="1">Multi-pass membrane protein</topology>
    </subcellularLocation>
</comment>
<dbReference type="AlphaFoldDB" id="A0A1I4S7X1"/>
<evidence type="ECO:0000313" key="8">
    <source>
        <dbReference type="EMBL" id="SFM60370.1"/>
    </source>
</evidence>
<feature type="transmembrane region" description="Helical" evidence="6">
    <location>
        <begin position="69"/>
        <end position="91"/>
    </location>
</feature>
<evidence type="ECO:0000256" key="2">
    <source>
        <dbReference type="ARBA" id="ARBA00022475"/>
    </source>
</evidence>
<evidence type="ECO:0000256" key="3">
    <source>
        <dbReference type="ARBA" id="ARBA00022692"/>
    </source>
</evidence>
<evidence type="ECO:0000256" key="4">
    <source>
        <dbReference type="ARBA" id="ARBA00022989"/>
    </source>
</evidence>
<proteinExistence type="predicted"/>
<evidence type="ECO:0000313" key="9">
    <source>
        <dbReference type="Proteomes" id="UP000198535"/>
    </source>
</evidence>
<protein>
    <submittedName>
        <fullName evidence="8">Phospholipase_D-nuclease N-terminal</fullName>
    </submittedName>
</protein>
<dbReference type="Proteomes" id="UP000198535">
    <property type="component" value="Unassembled WGS sequence"/>
</dbReference>
<dbReference type="EMBL" id="FOUJ01000003">
    <property type="protein sequence ID" value="SFM60370.1"/>
    <property type="molecule type" value="Genomic_DNA"/>
</dbReference>
<keyword evidence="9" id="KW-1185">Reference proteome</keyword>
<evidence type="ECO:0000259" key="7">
    <source>
        <dbReference type="Pfam" id="PF13396"/>
    </source>
</evidence>
<keyword evidence="3 6" id="KW-0812">Transmembrane</keyword>
<sequence>MNQKALRWITGWILLAAIVLILIPLTLHIALGYLGIMAIAFIFWIAMIIDCLQRPDEGFPLEGQYEKLIWSMVLIFLNIIGALLYFSLVFLNTPHKDQV</sequence>
<dbReference type="Pfam" id="PF13396">
    <property type="entry name" value="PLDc_N"/>
    <property type="match status" value="1"/>
</dbReference>
<gene>
    <name evidence="8" type="ORF">SAMN04488696_1816</name>
</gene>
<keyword evidence="2" id="KW-1003">Cell membrane</keyword>
<dbReference type="GO" id="GO:0005886">
    <property type="term" value="C:plasma membrane"/>
    <property type="evidence" value="ECO:0007669"/>
    <property type="project" value="UniProtKB-SubCell"/>
</dbReference>
<keyword evidence="5 6" id="KW-0472">Membrane</keyword>
<reference evidence="9" key="1">
    <citation type="submission" date="2016-10" db="EMBL/GenBank/DDBJ databases">
        <authorList>
            <person name="Varghese N."/>
            <person name="Submissions S."/>
        </authorList>
    </citation>
    <scope>NUCLEOTIDE SEQUENCE [LARGE SCALE GENOMIC DNA]</scope>
    <source>
        <strain evidence="9">Mob M</strain>
    </source>
</reference>
<evidence type="ECO:0000256" key="5">
    <source>
        <dbReference type="ARBA" id="ARBA00023136"/>
    </source>
</evidence>
<feature type="transmembrane region" description="Helical" evidence="6">
    <location>
        <begin position="30"/>
        <end position="49"/>
    </location>
</feature>
<dbReference type="InterPro" id="IPR027379">
    <property type="entry name" value="CLS_N"/>
</dbReference>
<keyword evidence="4 6" id="KW-1133">Transmembrane helix</keyword>
<evidence type="ECO:0000256" key="1">
    <source>
        <dbReference type="ARBA" id="ARBA00004651"/>
    </source>
</evidence>
<organism evidence="8 9">
    <name type="scientific">Methanolobus profundi</name>
    <dbReference type="NCBI Taxonomy" id="487685"/>
    <lineage>
        <taxon>Archaea</taxon>
        <taxon>Methanobacteriati</taxon>
        <taxon>Methanobacteriota</taxon>
        <taxon>Stenosarchaea group</taxon>
        <taxon>Methanomicrobia</taxon>
        <taxon>Methanosarcinales</taxon>
        <taxon>Methanosarcinaceae</taxon>
        <taxon>Methanolobus</taxon>
    </lineage>
</organism>
<accession>A0A1I4S7X1</accession>